<proteinExistence type="predicted"/>
<evidence type="ECO:0000313" key="4">
    <source>
        <dbReference type="EMBL" id="SMD35045.1"/>
    </source>
</evidence>
<dbReference type="RefSeq" id="WP_176214757.1">
    <property type="nucleotide sequence ID" value="NZ_FWYF01000002.1"/>
</dbReference>
<feature type="domain" description="Gingipain" evidence="3">
    <location>
        <begin position="401"/>
        <end position="763"/>
    </location>
</feature>
<dbReference type="Gene3D" id="3.40.50.1460">
    <property type="match status" value="1"/>
</dbReference>
<protein>
    <submittedName>
        <fullName evidence="4">Peptidase family C25</fullName>
    </submittedName>
</protein>
<dbReference type="SUPFAM" id="SSF52129">
    <property type="entry name" value="Caspase-like"/>
    <property type="match status" value="1"/>
</dbReference>
<dbReference type="InterPro" id="IPR029031">
    <property type="entry name" value="Gingipain_N_sf"/>
</dbReference>
<dbReference type="CDD" id="cd02258">
    <property type="entry name" value="Peptidase_C25_N"/>
    <property type="match status" value="1"/>
</dbReference>
<feature type="signal peptide" evidence="2">
    <location>
        <begin position="1"/>
        <end position="23"/>
    </location>
</feature>
<dbReference type="Proteomes" id="UP000192472">
    <property type="component" value="Unassembled WGS sequence"/>
</dbReference>
<dbReference type="GO" id="GO:0008234">
    <property type="term" value="F:cysteine-type peptidase activity"/>
    <property type="evidence" value="ECO:0007669"/>
    <property type="project" value="InterPro"/>
</dbReference>
<evidence type="ECO:0000256" key="2">
    <source>
        <dbReference type="SAM" id="SignalP"/>
    </source>
</evidence>
<dbReference type="InterPro" id="IPR001769">
    <property type="entry name" value="Gingipain"/>
</dbReference>
<sequence length="1126" mass="125915">MKRILHIVSGFLLVFTFAQNVKAQNPSVLSSGNWYKLAVLEDGVYKIDRELLQQMGIDLANLDPTKLAIYGNANNGILPQANDEGRTDDLLENAITVTGQSDGKFDTNDYLLFYGKSPHYLSYSQATDQFQFEKNPYSDTAFYFLTIKETDGLRISTVALPKDDISTIKSYQSLEVHELEENTIIDSGREWYGERFNNSTKSHKVSFATDGIVGGSDILVFTSLLSGSSGASSYEIEANGSSLGTVEMNPVSTNKYTTRADTQSDTFTISSSSIDLSNGLDLNFRFTNDGLSDGYIDYVHARMQKRLNLSQGRLLWYRPMGASLITFEISEGNASTQVWDISSPIFPIRANTEETSGQVTFASAEESTTYMAFNEGQELTPLLIKEIDNQNLHELPPADGIIITHSNFLSSATRLAEFRLAHDGLLVEVVTVDQIFNEFSSGMQDVSALRDFIKFQYDKYNQLKYVLLFGDCSFDYKDRSIEMTNFVPVYESRNSLHPLQSFSSDDYFGFMSDDEGEWIETVGGDHTMELGIGRIPIQTNEAGNAVVNKIIRYQTNRLGFGKWRNKITFIADDGDSNIHQIDADKMSTYVDTTRQELNINKVYLDAYVQTQNKSPLASEAFLQAISNGNLIVNFTGHGNEGQLTNEDIFNELMIDDLNNNILMSLFVTATCQFGNYDYPNRVSGGEQMVLLPYGGSVALITATRPVYANTNYKLNEAFYFSAMEKEGDQFKRLGDIMKETKNNSLVGSGNRNYALLGDPMMRISFPKQSIELTAINGKSTDKLDTLSAFGKYRISGQVQSNGTVDTKFDGVVTLTAYDKPTKFQTRGDESAKQIFDVRDVLLFQGKATVTEGEFDIEFIVPKNINYSFGEGKLSFYAVNHLSTSDAHGAFSEVIIGGSKKVTDPDLSPPEISIYLNDSTFKSGQTVGPSPVLLVKLTDQSGINISNIGFGNELLLSLNDDEPIPLNDYYEANVDTYQEGWIIYPLENLVPGRYALTLEASDIFNNLTTEQIEFFITKENGIKLTEVINYPNPILPDTDYTTIRFDHDRLGEDLVAYLTLTDMQGQEIYTQTNRFDNVSDHSLELIWNLEGTGINRVRKGIYIYRLKVQSRVDGSSGEVFRRIVIMN</sequence>
<feature type="chain" id="PRO_5012800215" evidence="2">
    <location>
        <begin position="24"/>
        <end position="1126"/>
    </location>
</feature>
<dbReference type="InterPro" id="IPR029030">
    <property type="entry name" value="Caspase-like_dom_sf"/>
</dbReference>
<dbReference type="STRING" id="692418.SAMN04488029_2308"/>
<dbReference type="AlphaFoldDB" id="A0A1W2GEG8"/>
<dbReference type="Gene3D" id="3.40.50.10390">
    <property type="entry name" value="Gingipain r, domain 1"/>
    <property type="match status" value="1"/>
</dbReference>
<dbReference type="Pfam" id="PF01364">
    <property type="entry name" value="Peptidase_C25"/>
    <property type="match status" value="1"/>
</dbReference>
<reference evidence="4 5" key="1">
    <citation type="submission" date="2017-04" db="EMBL/GenBank/DDBJ databases">
        <authorList>
            <person name="Afonso C.L."/>
            <person name="Miller P.J."/>
            <person name="Scott M.A."/>
            <person name="Spackman E."/>
            <person name="Goraichik I."/>
            <person name="Dimitrov K.M."/>
            <person name="Suarez D.L."/>
            <person name="Swayne D.E."/>
        </authorList>
    </citation>
    <scope>NUCLEOTIDE SEQUENCE [LARGE SCALE GENOMIC DNA]</scope>
    <source>
        <strain evidence="4 5">DSM 26133</strain>
    </source>
</reference>
<dbReference type="EMBL" id="FWYF01000002">
    <property type="protein sequence ID" value="SMD35045.1"/>
    <property type="molecule type" value="Genomic_DNA"/>
</dbReference>
<evidence type="ECO:0000313" key="5">
    <source>
        <dbReference type="Proteomes" id="UP000192472"/>
    </source>
</evidence>
<evidence type="ECO:0000259" key="3">
    <source>
        <dbReference type="Pfam" id="PF01364"/>
    </source>
</evidence>
<keyword evidence="5" id="KW-1185">Reference proteome</keyword>
<name>A0A1W2GEG8_REIFA</name>
<organism evidence="4 5">
    <name type="scientific">Reichenbachiella faecimaris</name>
    <dbReference type="NCBI Taxonomy" id="692418"/>
    <lineage>
        <taxon>Bacteria</taxon>
        <taxon>Pseudomonadati</taxon>
        <taxon>Bacteroidota</taxon>
        <taxon>Cytophagia</taxon>
        <taxon>Cytophagales</taxon>
        <taxon>Reichenbachiellaceae</taxon>
        <taxon>Reichenbachiella</taxon>
    </lineage>
</organism>
<dbReference type="NCBIfam" id="NF033707">
    <property type="entry name" value="T9SS_sortase"/>
    <property type="match status" value="1"/>
</dbReference>
<accession>A0A1W2GEG8</accession>
<keyword evidence="1 2" id="KW-0732">Signal</keyword>
<gene>
    <name evidence="4" type="ORF">SAMN04488029_2308</name>
</gene>
<dbReference type="GO" id="GO:0006508">
    <property type="term" value="P:proteolysis"/>
    <property type="evidence" value="ECO:0007669"/>
    <property type="project" value="InterPro"/>
</dbReference>
<evidence type="ECO:0000256" key="1">
    <source>
        <dbReference type="ARBA" id="ARBA00022729"/>
    </source>
</evidence>